<name>A0A0L0WCV2_GOTPU</name>
<dbReference type="PROSITE" id="PS51257">
    <property type="entry name" value="PROKAR_LIPOPROTEIN"/>
    <property type="match status" value="1"/>
</dbReference>
<dbReference type="Proteomes" id="UP000037267">
    <property type="component" value="Unassembled WGS sequence"/>
</dbReference>
<sequence length="140" mass="15829">MKKLLLILVCIFVSIIFISCSKSNDKVNKKSLENPLKKTAVNVSEIDDYAPNKDIYIEGTANSEAKSLEYLDSKLRNTKSFVINSNDGHFYFCVFDNNVKSNKSINNVKQGTKLKVYGNFKNYDIRGGTNVKVSFIEILD</sequence>
<reference evidence="2" key="1">
    <citation type="submission" date="2015-07" db="EMBL/GenBank/DDBJ databases">
        <title>Draft genome sequence of the purine-degrading Gottschalkia purinilyticum DSM 1384 (formerly Clostridium purinilyticum).</title>
        <authorList>
            <person name="Poehlein A."/>
            <person name="Schiel-Bengelsdorf B."/>
            <person name="Bengelsdorf F.R."/>
            <person name="Daniel R."/>
            <person name="Duerre P."/>
        </authorList>
    </citation>
    <scope>NUCLEOTIDE SEQUENCE [LARGE SCALE GENOMIC DNA]</scope>
    <source>
        <strain evidence="2">DSM 1384</strain>
    </source>
</reference>
<proteinExistence type="predicted"/>
<dbReference type="AlphaFoldDB" id="A0A0L0WCV2"/>
<dbReference type="EMBL" id="LGSS01000003">
    <property type="protein sequence ID" value="KNF09286.1"/>
    <property type="molecule type" value="Genomic_DNA"/>
</dbReference>
<dbReference type="RefSeq" id="WP_050354286.1">
    <property type="nucleotide sequence ID" value="NZ_LGSS01000003.1"/>
</dbReference>
<gene>
    <name evidence="1" type="ORF">CLPU_3c00640</name>
</gene>
<protein>
    <submittedName>
        <fullName evidence="1">Uncharacterized protein</fullName>
    </submittedName>
</protein>
<evidence type="ECO:0000313" key="2">
    <source>
        <dbReference type="Proteomes" id="UP000037267"/>
    </source>
</evidence>
<comment type="caution">
    <text evidence="1">The sequence shown here is derived from an EMBL/GenBank/DDBJ whole genome shotgun (WGS) entry which is preliminary data.</text>
</comment>
<keyword evidence="2" id="KW-1185">Reference proteome</keyword>
<accession>A0A0L0WCV2</accession>
<organism evidence="1 2">
    <name type="scientific">Gottschalkia purinilytica</name>
    <name type="common">Clostridium purinilyticum</name>
    <dbReference type="NCBI Taxonomy" id="1503"/>
    <lineage>
        <taxon>Bacteria</taxon>
        <taxon>Bacillati</taxon>
        <taxon>Bacillota</taxon>
        <taxon>Tissierellia</taxon>
        <taxon>Tissierellales</taxon>
        <taxon>Gottschalkiaceae</taxon>
        <taxon>Gottschalkia</taxon>
    </lineage>
</organism>
<evidence type="ECO:0000313" key="1">
    <source>
        <dbReference type="EMBL" id="KNF09286.1"/>
    </source>
</evidence>